<comment type="similarity">
    <text evidence="9">Belongs to the binding-protein-dependent transport system permease family.</text>
</comment>
<evidence type="ECO:0000259" key="10">
    <source>
        <dbReference type="PROSITE" id="PS50928"/>
    </source>
</evidence>
<dbReference type="EMBL" id="CP032405">
    <property type="protein sequence ID" value="QRF51108.1"/>
    <property type="molecule type" value="Genomic_DNA"/>
</dbReference>
<keyword evidence="6" id="KW-0653">Protein transport</keyword>
<keyword evidence="3" id="KW-1003">Cell membrane</keyword>
<organism evidence="11 12">
    <name type="scientific">Rhizobium rosettiformans</name>
    <dbReference type="NCBI Taxonomy" id="1368430"/>
    <lineage>
        <taxon>Bacteria</taxon>
        <taxon>Pseudomonadati</taxon>
        <taxon>Pseudomonadota</taxon>
        <taxon>Alphaproteobacteria</taxon>
        <taxon>Hyphomicrobiales</taxon>
        <taxon>Rhizobiaceae</taxon>
        <taxon>Rhizobium/Agrobacterium group</taxon>
        <taxon>Rhizobium</taxon>
    </lineage>
</organism>
<protein>
    <submittedName>
        <fullName evidence="11">ABC transporter permease</fullName>
    </submittedName>
</protein>
<dbReference type="SUPFAM" id="SSF161098">
    <property type="entry name" value="MetI-like"/>
    <property type="match status" value="1"/>
</dbReference>
<dbReference type="PANTHER" id="PTHR43386">
    <property type="entry name" value="OLIGOPEPTIDE TRANSPORT SYSTEM PERMEASE PROTEIN APPC"/>
    <property type="match status" value="1"/>
</dbReference>
<evidence type="ECO:0000256" key="8">
    <source>
        <dbReference type="ARBA" id="ARBA00023136"/>
    </source>
</evidence>
<dbReference type="CDD" id="cd06261">
    <property type="entry name" value="TM_PBP2"/>
    <property type="match status" value="1"/>
</dbReference>
<evidence type="ECO:0000256" key="4">
    <source>
        <dbReference type="ARBA" id="ARBA00022692"/>
    </source>
</evidence>
<evidence type="ECO:0000256" key="2">
    <source>
        <dbReference type="ARBA" id="ARBA00022448"/>
    </source>
</evidence>
<comment type="subcellular location">
    <subcellularLocation>
        <location evidence="1 9">Cell membrane</location>
        <topology evidence="1 9">Multi-pass membrane protein</topology>
    </subcellularLocation>
</comment>
<proteinExistence type="inferred from homology"/>
<accession>A0ABX7EV12</accession>
<evidence type="ECO:0000313" key="12">
    <source>
        <dbReference type="Proteomes" id="UP000596351"/>
    </source>
</evidence>
<keyword evidence="5" id="KW-0571">Peptide transport</keyword>
<sequence>MTALRRSDWLLLAIAALFALSIAYGLMFDPVETSLRNSLRAPGADFLLGTDHLGRDVLARIAHGFLLDFGLSLTIVALSFAIGVSIGMLAAEFAGPADRALTFVMDVLTSLPQIVIALILAAHLGGGSLSLILALSLTGWVKYARIARATAFSLREREFVTAARVAGGGRLYVLRRHVLPHLLPIFSGLIALQFGHNILNIAALGFLGIGVQPPAPEWGAMIAEARPYFSRAPWLAIMPGIYLFAITLFALMIARSRWIREMPTAYNQGSPATEARS</sequence>
<dbReference type="InterPro" id="IPR050366">
    <property type="entry name" value="BP-dependent_transpt_permease"/>
</dbReference>
<dbReference type="RefSeq" id="WP_203018850.1">
    <property type="nucleotide sequence ID" value="NZ_CP032405.1"/>
</dbReference>
<feature type="transmembrane region" description="Helical" evidence="9">
    <location>
        <begin position="185"/>
        <end position="212"/>
    </location>
</feature>
<dbReference type="InterPro" id="IPR035906">
    <property type="entry name" value="MetI-like_sf"/>
</dbReference>
<keyword evidence="2 9" id="KW-0813">Transport</keyword>
<dbReference type="PANTHER" id="PTHR43386:SF1">
    <property type="entry name" value="D,D-DIPEPTIDE TRANSPORT SYSTEM PERMEASE PROTEIN DDPC-RELATED"/>
    <property type="match status" value="1"/>
</dbReference>
<feature type="domain" description="ABC transmembrane type-1" evidence="10">
    <location>
        <begin position="65"/>
        <end position="254"/>
    </location>
</feature>
<evidence type="ECO:0000313" key="11">
    <source>
        <dbReference type="EMBL" id="QRF51108.1"/>
    </source>
</evidence>
<name>A0ABX7EV12_9HYPH</name>
<keyword evidence="7 9" id="KW-1133">Transmembrane helix</keyword>
<evidence type="ECO:0000256" key="1">
    <source>
        <dbReference type="ARBA" id="ARBA00004651"/>
    </source>
</evidence>
<keyword evidence="12" id="KW-1185">Reference proteome</keyword>
<dbReference type="Proteomes" id="UP000596351">
    <property type="component" value="Chromosome"/>
</dbReference>
<dbReference type="InterPro" id="IPR000515">
    <property type="entry name" value="MetI-like"/>
</dbReference>
<gene>
    <name evidence="11" type="ORF">D4A92_06495</name>
</gene>
<dbReference type="Pfam" id="PF00528">
    <property type="entry name" value="BPD_transp_1"/>
    <property type="match status" value="1"/>
</dbReference>
<keyword evidence="8 9" id="KW-0472">Membrane</keyword>
<keyword evidence="4 9" id="KW-0812">Transmembrane</keyword>
<dbReference type="PROSITE" id="PS50928">
    <property type="entry name" value="ABC_TM1"/>
    <property type="match status" value="1"/>
</dbReference>
<feature type="transmembrane region" description="Helical" evidence="9">
    <location>
        <begin position="69"/>
        <end position="91"/>
    </location>
</feature>
<reference evidence="11 12" key="1">
    <citation type="submission" date="2018-09" db="EMBL/GenBank/DDBJ databases">
        <title>Rhizobium sp. MAE2-X.</title>
        <authorList>
            <person name="Lee Y."/>
            <person name="Jeon C.O."/>
        </authorList>
    </citation>
    <scope>NUCLEOTIDE SEQUENCE [LARGE SCALE GENOMIC DNA]</scope>
    <source>
        <strain evidence="11 12">MAE2-X</strain>
    </source>
</reference>
<evidence type="ECO:0000256" key="9">
    <source>
        <dbReference type="RuleBase" id="RU363032"/>
    </source>
</evidence>
<evidence type="ECO:0000256" key="3">
    <source>
        <dbReference type="ARBA" id="ARBA00022475"/>
    </source>
</evidence>
<evidence type="ECO:0000256" key="7">
    <source>
        <dbReference type="ARBA" id="ARBA00022989"/>
    </source>
</evidence>
<evidence type="ECO:0000256" key="5">
    <source>
        <dbReference type="ARBA" id="ARBA00022856"/>
    </source>
</evidence>
<feature type="transmembrane region" description="Helical" evidence="9">
    <location>
        <begin position="232"/>
        <end position="254"/>
    </location>
</feature>
<evidence type="ECO:0000256" key="6">
    <source>
        <dbReference type="ARBA" id="ARBA00022927"/>
    </source>
</evidence>
<dbReference type="Gene3D" id="1.10.3720.10">
    <property type="entry name" value="MetI-like"/>
    <property type="match status" value="1"/>
</dbReference>